<evidence type="ECO:0008006" key="4">
    <source>
        <dbReference type="Google" id="ProtNLM"/>
    </source>
</evidence>
<dbReference type="RefSeq" id="WP_132320346.1">
    <property type="nucleotide sequence ID" value="NZ_FWZT01000012.1"/>
</dbReference>
<evidence type="ECO:0000313" key="3">
    <source>
        <dbReference type="Proteomes" id="UP000192907"/>
    </source>
</evidence>
<evidence type="ECO:0000313" key="2">
    <source>
        <dbReference type="EMBL" id="SMF39727.1"/>
    </source>
</evidence>
<proteinExistence type="predicted"/>
<keyword evidence="3" id="KW-1185">Reference proteome</keyword>
<feature type="signal peptide" evidence="1">
    <location>
        <begin position="1"/>
        <end position="22"/>
    </location>
</feature>
<gene>
    <name evidence="2" type="ORF">SAMN06296036_11234</name>
</gene>
<dbReference type="Proteomes" id="UP000192907">
    <property type="component" value="Unassembled WGS sequence"/>
</dbReference>
<dbReference type="AlphaFoldDB" id="A0A1Y6C3D7"/>
<keyword evidence="1" id="KW-0732">Signal</keyword>
<accession>A0A1Y6C3D7</accession>
<name>A0A1Y6C3D7_9BACT</name>
<reference evidence="3" key="1">
    <citation type="submission" date="2017-04" db="EMBL/GenBank/DDBJ databases">
        <authorList>
            <person name="Varghese N."/>
            <person name="Submissions S."/>
        </authorList>
    </citation>
    <scope>NUCLEOTIDE SEQUENCE [LARGE SCALE GENOMIC DNA]</scope>
    <source>
        <strain evidence="3">RKEM611</strain>
    </source>
</reference>
<dbReference type="Gene3D" id="1.20.1600.10">
    <property type="entry name" value="Outer membrane efflux proteins (OEP)"/>
    <property type="match status" value="1"/>
</dbReference>
<dbReference type="EMBL" id="FWZT01000012">
    <property type="protein sequence ID" value="SMF39727.1"/>
    <property type="molecule type" value="Genomic_DNA"/>
</dbReference>
<organism evidence="2 3">
    <name type="scientific">Pseudobacteriovorax antillogorgiicola</name>
    <dbReference type="NCBI Taxonomy" id="1513793"/>
    <lineage>
        <taxon>Bacteria</taxon>
        <taxon>Pseudomonadati</taxon>
        <taxon>Bdellovibrionota</taxon>
        <taxon>Oligoflexia</taxon>
        <taxon>Oligoflexales</taxon>
        <taxon>Pseudobacteriovoracaceae</taxon>
        <taxon>Pseudobacteriovorax</taxon>
    </lineage>
</organism>
<feature type="chain" id="PRO_5012396227" description="Outer membrane protein TolC" evidence="1">
    <location>
        <begin position="23"/>
        <end position="412"/>
    </location>
</feature>
<sequence>MSSFCNSWFALVWWCVASSVLASTPNPANNCKYLQSWFDVLPCAVSRDIDVIKSQADQSVAMLGAEAYEQGLNPEFESELITRDAEGEQRQSLSLSYRHTFELGSKAKMRSELGRAEEQVAASNLELTQQRAFAAYAMKLFRMKAKQEELEYLDEMRSSYQRIVNAYRSRRALSAETRVSAQIFSLAEASSLIRTNRKKGELRKLASSFASKGLRLPKGSVGLGWPQWPQIKPQLGESPWIKLYRAESNLAESKLNVEESLATPNLKIGPIAEFDDIGQGKVGLGLSMSLDLPVYHQNQGSINRARQQVKGKKLVEAAFQSEHRERFSLLLDHYKSLQAELQALPSQSWLEKNHEQLDREIAKGLIDANLIVEGHEQLLSVVEERNQLRLRVLETLFDIRLIQGSSVQEGIL</sequence>
<dbReference type="OrthoDB" id="9791261at2"/>
<evidence type="ECO:0000256" key="1">
    <source>
        <dbReference type="SAM" id="SignalP"/>
    </source>
</evidence>
<protein>
    <recommendedName>
        <fullName evidence="4">Outer membrane protein TolC</fullName>
    </recommendedName>
</protein>
<dbReference type="STRING" id="1513793.SAMN06296036_11234"/>
<dbReference type="SUPFAM" id="SSF56954">
    <property type="entry name" value="Outer membrane efflux proteins (OEP)"/>
    <property type="match status" value="1"/>
</dbReference>